<feature type="compositionally biased region" description="Polar residues" evidence="4">
    <location>
        <begin position="1"/>
        <end position="20"/>
    </location>
</feature>
<sequence length="128" mass="13655">MGDQSTFNNTEHSTTHNQAGHQVVNGGIYNINNYYSPERSQLDQKLLDAAKRGDTAKVQQLLDDGADASATDAHGQTVLHIAAAKGLTDIAGLLLNRGAKRDARDKSNRQPAQHALLNGNISLANLLG</sequence>
<proteinExistence type="predicted"/>
<keyword evidence="2 3" id="KW-0040">ANK repeat</keyword>
<dbReference type="PANTHER" id="PTHR24171">
    <property type="entry name" value="ANKYRIN REPEAT DOMAIN-CONTAINING PROTEIN 39-RELATED"/>
    <property type="match status" value="1"/>
</dbReference>
<dbReference type="Pfam" id="PF12796">
    <property type="entry name" value="Ank_2"/>
    <property type="match status" value="1"/>
</dbReference>
<name>A0A319EST8_ASPSB</name>
<reference evidence="5 6" key="1">
    <citation type="submission" date="2018-02" db="EMBL/GenBank/DDBJ databases">
        <title>The genomes of Aspergillus section Nigri reveals drivers in fungal speciation.</title>
        <authorList>
            <consortium name="DOE Joint Genome Institute"/>
            <person name="Vesth T.C."/>
            <person name="Nybo J."/>
            <person name="Theobald S."/>
            <person name="Brandl J."/>
            <person name="Frisvad J.C."/>
            <person name="Nielsen K.F."/>
            <person name="Lyhne E.K."/>
            <person name="Kogle M.E."/>
            <person name="Kuo A."/>
            <person name="Riley R."/>
            <person name="Clum A."/>
            <person name="Nolan M."/>
            <person name="Lipzen A."/>
            <person name="Salamov A."/>
            <person name="Henrissat B."/>
            <person name="Wiebenga A."/>
            <person name="De vries R.P."/>
            <person name="Grigoriev I.V."/>
            <person name="Mortensen U.H."/>
            <person name="Andersen M.R."/>
            <person name="Baker S.E."/>
        </authorList>
    </citation>
    <scope>NUCLEOTIDE SEQUENCE [LARGE SCALE GENOMIC DNA]</scope>
    <source>
        <strain evidence="5 6">CBS 121057</strain>
    </source>
</reference>
<dbReference type="PROSITE" id="PS50297">
    <property type="entry name" value="ANK_REP_REGION"/>
    <property type="match status" value="1"/>
</dbReference>
<feature type="region of interest" description="Disordered" evidence="4">
    <location>
        <begin position="1"/>
        <end position="21"/>
    </location>
</feature>
<evidence type="ECO:0000256" key="4">
    <source>
        <dbReference type="SAM" id="MobiDB-lite"/>
    </source>
</evidence>
<keyword evidence="6" id="KW-1185">Reference proteome</keyword>
<protein>
    <submittedName>
        <fullName evidence="5">Ankyrin</fullName>
    </submittedName>
</protein>
<feature type="repeat" description="ANK" evidence="3">
    <location>
        <begin position="74"/>
        <end position="106"/>
    </location>
</feature>
<dbReference type="GO" id="GO:0085020">
    <property type="term" value="P:protein K6-linked ubiquitination"/>
    <property type="evidence" value="ECO:0007669"/>
    <property type="project" value="TreeGrafter"/>
</dbReference>
<gene>
    <name evidence="5" type="ORF">BO78DRAFT_414072</name>
</gene>
<evidence type="ECO:0000256" key="2">
    <source>
        <dbReference type="ARBA" id="ARBA00023043"/>
    </source>
</evidence>
<organism evidence="5 6">
    <name type="scientific">Aspergillus sclerotiicarbonarius (strain CBS 121057 / IBT 28362)</name>
    <dbReference type="NCBI Taxonomy" id="1448318"/>
    <lineage>
        <taxon>Eukaryota</taxon>
        <taxon>Fungi</taxon>
        <taxon>Dikarya</taxon>
        <taxon>Ascomycota</taxon>
        <taxon>Pezizomycotina</taxon>
        <taxon>Eurotiomycetes</taxon>
        <taxon>Eurotiomycetidae</taxon>
        <taxon>Eurotiales</taxon>
        <taxon>Aspergillaceae</taxon>
        <taxon>Aspergillus</taxon>
        <taxon>Aspergillus subgen. Circumdati</taxon>
    </lineage>
</organism>
<evidence type="ECO:0000313" key="5">
    <source>
        <dbReference type="EMBL" id="PYI10975.1"/>
    </source>
</evidence>
<accession>A0A319EST8</accession>
<dbReference type="EMBL" id="KZ826319">
    <property type="protein sequence ID" value="PYI10975.1"/>
    <property type="molecule type" value="Genomic_DNA"/>
</dbReference>
<dbReference type="PANTHER" id="PTHR24171:SF8">
    <property type="entry name" value="BRCA1-ASSOCIATED RING DOMAIN PROTEIN 1"/>
    <property type="match status" value="1"/>
</dbReference>
<evidence type="ECO:0000313" key="6">
    <source>
        <dbReference type="Proteomes" id="UP000248423"/>
    </source>
</evidence>
<dbReference type="OrthoDB" id="366390at2759"/>
<dbReference type="InterPro" id="IPR002110">
    <property type="entry name" value="Ankyrin_rpt"/>
</dbReference>
<evidence type="ECO:0000256" key="3">
    <source>
        <dbReference type="PROSITE-ProRule" id="PRU00023"/>
    </source>
</evidence>
<evidence type="ECO:0000256" key="1">
    <source>
        <dbReference type="ARBA" id="ARBA00022737"/>
    </source>
</evidence>
<dbReference type="InterPro" id="IPR036770">
    <property type="entry name" value="Ankyrin_rpt-contain_sf"/>
</dbReference>
<dbReference type="SMART" id="SM00248">
    <property type="entry name" value="ANK"/>
    <property type="match status" value="2"/>
</dbReference>
<dbReference type="PROSITE" id="PS50088">
    <property type="entry name" value="ANK_REPEAT"/>
    <property type="match status" value="1"/>
</dbReference>
<keyword evidence="1" id="KW-0677">Repeat</keyword>
<dbReference type="GO" id="GO:0004842">
    <property type="term" value="F:ubiquitin-protein transferase activity"/>
    <property type="evidence" value="ECO:0007669"/>
    <property type="project" value="TreeGrafter"/>
</dbReference>
<dbReference type="Gene3D" id="1.25.40.20">
    <property type="entry name" value="Ankyrin repeat-containing domain"/>
    <property type="match status" value="1"/>
</dbReference>
<dbReference type="STRING" id="1448318.A0A319EST8"/>
<dbReference type="VEuPathDB" id="FungiDB:BO78DRAFT_414072"/>
<dbReference type="SUPFAM" id="SSF48403">
    <property type="entry name" value="Ankyrin repeat"/>
    <property type="match status" value="1"/>
</dbReference>
<dbReference type="AlphaFoldDB" id="A0A319EST8"/>
<dbReference type="Proteomes" id="UP000248423">
    <property type="component" value="Unassembled WGS sequence"/>
</dbReference>